<proteinExistence type="predicted"/>
<dbReference type="Proteomes" id="UP000182063">
    <property type="component" value="Chromosome"/>
</dbReference>
<dbReference type="AlphaFoldDB" id="A0A1L3ZSD6"/>
<name>A0A1L3ZSD6_9SPHN</name>
<evidence type="ECO:0000256" key="1">
    <source>
        <dbReference type="SAM" id="MobiDB-lite"/>
    </source>
</evidence>
<keyword evidence="3" id="KW-1185">Reference proteome</keyword>
<protein>
    <submittedName>
        <fullName evidence="2">Uncharacterized protein</fullName>
    </submittedName>
</protein>
<gene>
    <name evidence="2" type="ORF">BSL82_03780</name>
</gene>
<organism evidence="2 3">
    <name type="scientific">Tardibacter chloracetimidivorans</name>
    <dbReference type="NCBI Taxonomy" id="1921510"/>
    <lineage>
        <taxon>Bacteria</taxon>
        <taxon>Pseudomonadati</taxon>
        <taxon>Pseudomonadota</taxon>
        <taxon>Alphaproteobacteria</taxon>
        <taxon>Sphingomonadales</taxon>
        <taxon>Sphingomonadaceae</taxon>
        <taxon>Tardibacter</taxon>
    </lineage>
</organism>
<evidence type="ECO:0000313" key="2">
    <source>
        <dbReference type="EMBL" id="API58537.1"/>
    </source>
</evidence>
<evidence type="ECO:0000313" key="3">
    <source>
        <dbReference type="Proteomes" id="UP000182063"/>
    </source>
</evidence>
<dbReference type="KEGG" id="sphj:BSL82_03780"/>
<dbReference type="EMBL" id="CP018221">
    <property type="protein sequence ID" value="API58537.1"/>
    <property type="molecule type" value="Genomic_DNA"/>
</dbReference>
<reference evidence="3" key="1">
    <citation type="submission" date="2016-11" db="EMBL/GenBank/DDBJ databases">
        <title>Complete Genome Sequence of alachlor-degrading Sphingomonas sp. strain JJ-A5.</title>
        <authorList>
            <person name="Lee H."/>
            <person name="Ka J.-O."/>
        </authorList>
    </citation>
    <scope>NUCLEOTIDE SEQUENCE [LARGE SCALE GENOMIC DNA]</scope>
    <source>
        <strain evidence="3">JJ-A5</strain>
    </source>
</reference>
<feature type="region of interest" description="Disordered" evidence="1">
    <location>
        <begin position="70"/>
        <end position="100"/>
    </location>
</feature>
<sequence>MDHSESRGVLMVTNMLSVPLSEGVAENMGDGMYIVRQEVDGEPQAVNLTVADMWKMLQNALGGLMEAQWPSGLPKESEERIASPDPLSGQMGGHSFRRAA</sequence>
<accession>A0A1L3ZSD6</accession>